<sequence>MWLEAAGSVSRDVNPPGLGIESAYLRWVCMKHSPHPQRIEDGKSAGARTLERKFPMCTRMTSRGATIVSPGVDVFDEGA</sequence>
<protein>
    <submittedName>
        <fullName evidence="1">Uncharacterized protein</fullName>
    </submittedName>
</protein>
<proteinExistence type="predicted"/>
<dbReference type="Proteomes" id="UP000821853">
    <property type="component" value="Chromosome 1"/>
</dbReference>
<dbReference type="EMBL" id="JABSTR010000001">
    <property type="protein sequence ID" value="KAH9359955.1"/>
    <property type="molecule type" value="Genomic_DNA"/>
</dbReference>
<dbReference type="VEuPathDB" id="VectorBase:HLOH_062141"/>
<keyword evidence="2" id="KW-1185">Reference proteome</keyword>
<reference evidence="1 2" key="1">
    <citation type="journal article" date="2020" name="Cell">
        <title>Large-Scale Comparative Analyses of Tick Genomes Elucidate Their Genetic Diversity and Vector Capacities.</title>
        <authorList>
            <consortium name="Tick Genome and Microbiome Consortium (TIGMIC)"/>
            <person name="Jia N."/>
            <person name="Wang J."/>
            <person name="Shi W."/>
            <person name="Du L."/>
            <person name="Sun Y."/>
            <person name="Zhan W."/>
            <person name="Jiang J.F."/>
            <person name="Wang Q."/>
            <person name="Zhang B."/>
            <person name="Ji P."/>
            <person name="Bell-Sakyi L."/>
            <person name="Cui X.M."/>
            <person name="Yuan T.T."/>
            <person name="Jiang B.G."/>
            <person name="Yang W.F."/>
            <person name="Lam T.T."/>
            <person name="Chang Q.C."/>
            <person name="Ding S.J."/>
            <person name="Wang X.J."/>
            <person name="Zhu J.G."/>
            <person name="Ruan X.D."/>
            <person name="Zhao L."/>
            <person name="Wei J.T."/>
            <person name="Ye R.Z."/>
            <person name="Que T.C."/>
            <person name="Du C.H."/>
            <person name="Zhou Y.H."/>
            <person name="Cheng J.X."/>
            <person name="Dai P.F."/>
            <person name="Guo W.B."/>
            <person name="Han X.H."/>
            <person name="Huang E.J."/>
            <person name="Li L.F."/>
            <person name="Wei W."/>
            <person name="Gao Y.C."/>
            <person name="Liu J.Z."/>
            <person name="Shao H.Z."/>
            <person name="Wang X."/>
            <person name="Wang C.C."/>
            <person name="Yang T.C."/>
            <person name="Huo Q.B."/>
            <person name="Li W."/>
            <person name="Chen H.Y."/>
            <person name="Chen S.E."/>
            <person name="Zhou L.G."/>
            <person name="Ni X.B."/>
            <person name="Tian J.H."/>
            <person name="Sheng Y."/>
            <person name="Liu T."/>
            <person name="Pan Y.S."/>
            <person name="Xia L.Y."/>
            <person name="Li J."/>
            <person name="Zhao F."/>
            <person name="Cao W.C."/>
        </authorList>
    </citation>
    <scope>NUCLEOTIDE SEQUENCE [LARGE SCALE GENOMIC DNA]</scope>
    <source>
        <strain evidence="1">HaeL-2018</strain>
    </source>
</reference>
<name>A0A9J6FB18_HAELO</name>
<comment type="caution">
    <text evidence="1">The sequence shown here is derived from an EMBL/GenBank/DDBJ whole genome shotgun (WGS) entry which is preliminary data.</text>
</comment>
<dbReference type="AlphaFoldDB" id="A0A9J6FB18"/>
<accession>A0A9J6FB18</accession>
<evidence type="ECO:0000313" key="1">
    <source>
        <dbReference type="EMBL" id="KAH9359955.1"/>
    </source>
</evidence>
<gene>
    <name evidence="1" type="ORF">HPB48_022512</name>
</gene>
<organism evidence="1 2">
    <name type="scientific">Haemaphysalis longicornis</name>
    <name type="common">Bush tick</name>
    <dbReference type="NCBI Taxonomy" id="44386"/>
    <lineage>
        <taxon>Eukaryota</taxon>
        <taxon>Metazoa</taxon>
        <taxon>Ecdysozoa</taxon>
        <taxon>Arthropoda</taxon>
        <taxon>Chelicerata</taxon>
        <taxon>Arachnida</taxon>
        <taxon>Acari</taxon>
        <taxon>Parasitiformes</taxon>
        <taxon>Ixodida</taxon>
        <taxon>Ixodoidea</taxon>
        <taxon>Ixodidae</taxon>
        <taxon>Haemaphysalinae</taxon>
        <taxon>Haemaphysalis</taxon>
    </lineage>
</organism>
<evidence type="ECO:0000313" key="2">
    <source>
        <dbReference type="Proteomes" id="UP000821853"/>
    </source>
</evidence>